<organism evidence="2 3">
    <name type="scientific">Acetobacter conturbans</name>
    <dbReference type="NCBI Taxonomy" id="1737472"/>
    <lineage>
        <taxon>Bacteria</taxon>
        <taxon>Pseudomonadati</taxon>
        <taxon>Pseudomonadota</taxon>
        <taxon>Alphaproteobacteria</taxon>
        <taxon>Acetobacterales</taxon>
        <taxon>Acetobacteraceae</taxon>
        <taxon>Acetobacter</taxon>
    </lineage>
</organism>
<comment type="caution">
    <text evidence="2">The sequence shown here is derived from an EMBL/GenBank/DDBJ whole genome shotgun (WGS) entry which is preliminary data.</text>
</comment>
<feature type="region of interest" description="Disordered" evidence="1">
    <location>
        <begin position="1"/>
        <end position="63"/>
    </location>
</feature>
<dbReference type="Proteomes" id="UP000631653">
    <property type="component" value="Unassembled WGS sequence"/>
</dbReference>
<accession>A0ABX0JX47</accession>
<reference evidence="2 3" key="1">
    <citation type="journal article" date="2020" name="Int. J. Syst. Evol. Microbiol.">
        <title>Novel acetic acid bacteria from cider fermentations: Acetobacter conturbans sp. nov. and Acetobacter fallax sp. nov.</title>
        <authorList>
            <person name="Sombolestani A.S."/>
            <person name="Cleenwerck I."/>
            <person name="Cnockaert M."/>
            <person name="Borremans W."/>
            <person name="Wieme A.D."/>
            <person name="De Vuyst L."/>
            <person name="Vandamme P."/>
        </authorList>
    </citation>
    <scope>NUCLEOTIDE SEQUENCE [LARGE SCALE GENOMIC DNA]</scope>
    <source>
        <strain evidence="2 3">LMG 1627</strain>
    </source>
</reference>
<sequence length="63" mass="6730">MNEKKNPVCGVSSSSKPESEIIDEASEDTFPASDAPSSGQITSADDCVDEDTLENNKSKHQTK</sequence>
<name>A0ABX0JX47_9PROT</name>
<evidence type="ECO:0000313" key="3">
    <source>
        <dbReference type="Proteomes" id="UP000631653"/>
    </source>
</evidence>
<gene>
    <name evidence="2" type="ORF">GOB81_02845</name>
</gene>
<dbReference type="RefSeq" id="WP_173568859.1">
    <property type="nucleotide sequence ID" value="NZ_WOSY01000002.1"/>
</dbReference>
<evidence type="ECO:0000313" key="2">
    <source>
        <dbReference type="EMBL" id="NHN87570.1"/>
    </source>
</evidence>
<proteinExistence type="predicted"/>
<evidence type="ECO:0000256" key="1">
    <source>
        <dbReference type="SAM" id="MobiDB-lite"/>
    </source>
</evidence>
<dbReference type="EMBL" id="WOSY01000002">
    <property type="protein sequence ID" value="NHN87570.1"/>
    <property type="molecule type" value="Genomic_DNA"/>
</dbReference>
<protein>
    <submittedName>
        <fullName evidence="2">Uncharacterized protein</fullName>
    </submittedName>
</protein>
<keyword evidence="3" id="KW-1185">Reference proteome</keyword>